<name>A0A2P7MST3_9CYAN</name>
<evidence type="ECO:0000256" key="2">
    <source>
        <dbReference type="ARBA" id="ARBA00022738"/>
    </source>
</evidence>
<dbReference type="InterPro" id="IPR011989">
    <property type="entry name" value="ARM-like"/>
</dbReference>
<protein>
    <submittedName>
        <fullName evidence="3">Glycosyltransferase</fullName>
    </submittedName>
</protein>
<dbReference type="SUPFAM" id="SSF48371">
    <property type="entry name" value="ARM repeat"/>
    <property type="match status" value="1"/>
</dbReference>
<proteinExistence type="predicted"/>
<comment type="caution">
    <text evidence="3">The sequence shown here is derived from an EMBL/GenBank/DDBJ whole genome shotgun (WGS) entry which is preliminary data.</text>
</comment>
<dbReference type="GO" id="GO:0016491">
    <property type="term" value="F:oxidoreductase activity"/>
    <property type="evidence" value="ECO:0007669"/>
    <property type="project" value="TreeGrafter"/>
</dbReference>
<dbReference type="PANTHER" id="PTHR12697">
    <property type="entry name" value="PBS LYASE HEAT-LIKE PROTEIN"/>
    <property type="match status" value="1"/>
</dbReference>
<organism evidence="3 4">
    <name type="scientific">Cyanobium usitatum str. Tous</name>
    <dbReference type="NCBI Taxonomy" id="2116684"/>
    <lineage>
        <taxon>Bacteria</taxon>
        <taxon>Bacillati</taxon>
        <taxon>Cyanobacteriota</taxon>
        <taxon>Cyanophyceae</taxon>
        <taxon>Synechococcales</taxon>
        <taxon>Prochlorococcaceae</taxon>
        <taxon>Cyanobium</taxon>
    </lineage>
</organism>
<keyword evidence="1" id="KW-0042">Antenna complex</keyword>
<keyword evidence="3" id="KW-0808">Transferase</keyword>
<sequence>MEMEALDILFDDLAHPNPYIQSQAFMAMVRDWPQQALPRLLGLLAQPDIALRRASVRGIGAFGAAALLPLADLLMASTDSTIRASCVKAYAQVASNQPGIHFPETAMQALEEALSDDSPVVAVASVMALGQVGGQAVPLLLRVVGGDNPAQAVAAVNALAQIDDPAIEPTLKDLQRQPKLDSYVRETLESALARIRDLQARQPQPG</sequence>
<gene>
    <name evidence="3" type="ORF">C7K55_11340</name>
</gene>
<keyword evidence="2" id="KW-0605">Phycobilisome</keyword>
<dbReference type="GO" id="GO:0030089">
    <property type="term" value="C:phycobilisome"/>
    <property type="evidence" value="ECO:0007669"/>
    <property type="project" value="UniProtKB-KW"/>
</dbReference>
<dbReference type="AlphaFoldDB" id="A0A2P7MST3"/>
<evidence type="ECO:0000256" key="1">
    <source>
        <dbReference type="ARBA" id="ARBA00022549"/>
    </source>
</evidence>
<dbReference type="GO" id="GO:0016740">
    <property type="term" value="F:transferase activity"/>
    <property type="evidence" value="ECO:0007669"/>
    <property type="project" value="UniProtKB-KW"/>
</dbReference>
<dbReference type="Pfam" id="PF13646">
    <property type="entry name" value="HEAT_2"/>
    <property type="match status" value="2"/>
</dbReference>
<dbReference type="InterPro" id="IPR016024">
    <property type="entry name" value="ARM-type_fold"/>
</dbReference>
<dbReference type="EMBL" id="PXXO01000014">
    <property type="protein sequence ID" value="PSJ04246.1"/>
    <property type="molecule type" value="Genomic_DNA"/>
</dbReference>
<evidence type="ECO:0000313" key="3">
    <source>
        <dbReference type="EMBL" id="PSJ04246.1"/>
    </source>
</evidence>
<dbReference type="PANTHER" id="PTHR12697:SF38">
    <property type="entry name" value="PBS LYASE HEAT DOMAIN PROTEIN REPEAT-CONTAINING PROTEIN"/>
    <property type="match status" value="1"/>
</dbReference>
<evidence type="ECO:0000313" key="4">
    <source>
        <dbReference type="Proteomes" id="UP000243002"/>
    </source>
</evidence>
<accession>A0A2P7MST3</accession>
<keyword evidence="4" id="KW-1185">Reference proteome</keyword>
<dbReference type="RefSeq" id="WP_106632842.1">
    <property type="nucleotide sequence ID" value="NZ_PXXO01000014.1"/>
</dbReference>
<dbReference type="OrthoDB" id="424041at2"/>
<reference evidence="3 4" key="1">
    <citation type="journal article" date="2018" name="Environ. Microbiol.">
        <title>Ecological and genomic features of two widespread freshwater picocyanobacteria.</title>
        <authorList>
            <person name="Cabello-Yeves P.J."/>
            <person name="Picazo A."/>
            <person name="Camacho A."/>
            <person name="Callieri C."/>
            <person name="Rosselli R."/>
            <person name="Roda-Garcia J.J."/>
            <person name="Coutinho F.H."/>
            <person name="Rodriguez-Valera F."/>
        </authorList>
    </citation>
    <scope>NUCLEOTIDE SEQUENCE [LARGE SCALE GENOMIC DNA]</scope>
    <source>
        <strain evidence="3 4">Tous</strain>
    </source>
</reference>
<dbReference type="Proteomes" id="UP000243002">
    <property type="component" value="Unassembled WGS sequence"/>
</dbReference>
<dbReference type="Gene3D" id="1.25.10.10">
    <property type="entry name" value="Leucine-rich Repeat Variant"/>
    <property type="match status" value="2"/>
</dbReference>